<keyword evidence="2 6" id="KW-0813">Transport</keyword>
<dbReference type="Proteomes" id="UP000195652">
    <property type="component" value="Chromosome"/>
</dbReference>
<evidence type="ECO:0000256" key="2">
    <source>
        <dbReference type="ARBA" id="ARBA00022448"/>
    </source>
</evidence>
<evidence type="ECO:0000313" key="8">
    <source>
        <dbReference type="Proteomes" id="UP000195652"/>
    </source>
</evidence>
<dbReference type="PROSITE" id="PS50928">
    <property type="entry name" value="ABC_TM1"/>
    <property type="match status" value="1"/>
</dbReference>
<feature type="transmembrane region" description="Helical" evidence="6">
    <location>
        <begin position="124"/>
        <end position="143"/>
    </location>
</feature>
<evidence type="ECO:0000256" key="1">
    <source>
        <dbReference type="ARBA" id="ARBA00004141"/>
    </source>
</evidence>
<keyword evidence="4 6" id="KW-1133">Transmembrane helix</keyword>
<dbReference type="EMBL" id="CP021417">
    <property type="protein sequence ID" value="ARU45226.1"/>
    <property type="molecule type" value="Genomic_DNA"/>
</dbReference>
<proteinExistence type="inferred from homology"/>
<evidence type="ECO:0000256" key="6">
    <source>
        <dbReference type="RuleBase" id="RU363032"/>
    </source>
</evidence>
<evidence type="ECO:0000256" key="5">
    <source>
        <dbReference type="ARBA" id="ARBA00023136"/>
    </source>
</evidence>
<comment type="subcellular location">
    <subcellularLocation>
        <location evidence="6">Cell membrane</location>
        <topology evidence="6">Multi-pass membrane protein</topology>
    </subcellularLocation>
    <subcellularLocation>
        <location evidence="1">Membrane</location>
        <topology evidence="1">Multi-pass membrane protein</topology>
    </subcellularLocation>
</comment>
<dbReference type="GO" id="GO:0005886">
    <property type="term" value="C:plasma membrane"/>
    <property type="evidence" value="ECO:0007669"/>
    <property type="project" value="UniProtKB-SubCell"/>
</dbReference>
<reference evidence="7 8" key="3">
    <citation type="journal article" date="2020" name="Int. J. Syst. Evol. Microbiol.">
        <title>Corynebacterium silvaticum sp. nov., a unique group of NTTB corynebacteria in wild boar and roe deer.</title>
        <authorList>
            <person name="Dangel A."/>
            <person name="Berger A."/>
            <person name="Rau J."/>
            <person name="Eisenberg T."/>
            <person name="Kampfer P."/>
            <person name="Margos G."/>
            <person name="Contzen M."/>
            <person name="Busse H.J."/>
            <person name="Konrad R."/>
            <person name="Peters M."/>
            <person name="Sting R."/>
            <person name="Sing A."/>
        </authorList>
    </citation>
    <scope>NUCLEOTIDE SEQUENCE [LARGE SCALE GENOMIC DNA]</scope>
    <source>
        <strain evidence="7 8">PO100/5</strain>
    </source>
</reference>
<dbReference type="PANTHER" id="PTHR30177:SF4">
    <property type="entry name" value="OSMOPROTECTANT IMPORT PERMEASE PROTEIN OSMW"/>
    <property type="match status" value="1"/>
</dbReference>
<dbReference type="CDD" id="cd06261">
    <property type="entry name" value="TM_PBP2"/>
    <property type="match status" value="1"/>
</dbReference>
<organism evidence="7 8">
    <name type="scientific">Corynebacterium silvaticum</name>
    <dbReference type="NCBI Taxonomy" id="2320431"/>
    <lineage>
        <taxon>Bacteria</taxon>
        <taxon>Bacillati</taxon>
        <taxon>Actinomycetota</taxon>
        <taxon>Actinomycetes</taxon>
        <taxon>Mycobacteriales</taxon>
        <taxon>Corynebacteriaceae</taxon>
        <taxon>Corynebacterium</taxon>
    </lineage>
</organism>
<reference evidence="7 8" key="4">
    <citation type="journal article" date="2020" name="PLoS ONE">
        <title>Taxonomic classification of strain PO100/5 shows a broader geographic distribution and genetic markers of the recently described Corynebacterium silvaticum.</title>
        <authorList>
            <person name="Viana M.V.C."/>
            <person name="Profeta R."/>
            <person name="da Silva A.L."/>
            <person name="Hurtado R."/>
            <person name="Cerqueira J.C."/>
            <person name="Ribeiro B.F.S."/>
            <person name="Almeida M.O."/>
            <person name="Morais-Rodrigues F."/>
            <person name="Soares S.C."/>
            <person name="Oliveira M."/>
            <person name="Tavares L."/>
            <person name="Figueiredo H."/>
            <person name="Wattam A.R."/>
            <person name="Barh D."/>
            <person name="Ghosh P."/>
            <person name="Silva A."/>
            <person name="Azevedo V."/>
        </authorList>
    </citation>
    <scope>NUCLEOTIDE SEQUENCE [LARGE SCALE GENOMIC DNA]</scope>
    <source>
        <strain evidence="7 8">PO100/5</strain>
    </source>
</reference>
<feature type="transmembrane region" description="Helical" evidence="6">
    <location>
        <begin position="179"/>
        <end position="204"/>
    </location>
</feature>
<evidence type="ECO:0000256" key="4">
    <source>
        <dbReference type="ARBA" id="ARBA00022989"/>
    </source>
</evidence>
<keyword evidence="8" id="KW-1185">Reference proteome</keyword>
<feature type="transmembrane region" description="Helical" evidence="6">
    <location>
        <begin position="20"/>
        <end position="41"/>
    </location>
</feature>
<evidence type="ECO:0000313" key="7">
    <source>
        <dbReference type="EMBL" id="ARU45226.1"/>
    </source>
</evidence>
<dbReference type="AlphaFoldDB" id="A0A7Y4P923"/>
<feature type="transmembrane region" description="Helical" evidence="6">
    <location>
        <begin position="83"/>
        <end position="103"/>
    </location>
</feature>
<dbReference type="InterPro" id="IPR000515">
    <property type="entry name" value="MetI-like"/>
</dbReference>
<gene>
    <name evidence="7" type="ORF">CBE74_00400</name>
</gene>
<dbReference type="InterPro" id="IPR035906">
    <property type="entry name" value="MetI-like_sf"/>
</dbReference>
<protein>
    <submittedName>
        <fullName evidence="7">ABC transporter permease</fullName>
    </submittedName>
</protein>
<keyword evidence="5 6" id="KW-0472">Membrane</keyword>
<dbReference type="KEGG" id="csil:CBE74_00400"/>
<reference evidence="7 8" key="2">
    <citation type="journal article" date="2020" name="Antonie Van Leeuwenhoek">
        <title>Phylogenomic characterisation of a novel corynebacterial species pathogenic to animals.</title>
        <authorList>
            <person name="Moller J."/>
            <person name="Musella L."/>
            <person name="Melnikov V."/>
            <person name="Geissdorfer W."/>
            <person name="Burkovski A."/>
            <person name="Sangal V."/>
        </authorList>
    </citation>
    <scope>NUCLEOTIDE SEQUENCE [LARGE SCALE GENOMIC DNA]</scope>
    <source>
        <strain evidence="7 8">PO100/5</strain>
    </source>
</reference>
<feature type="transmembrane region" description="Helical" evidence="6">
    <location>
        <begin position="149"/>
        <end position="167"/>
    </location>
</feature>
<keyword evidence="3 6" id="KW-0812">Transmembrane</keyword>
<dbReference type="GO" id="GO:0031460">
    <property type="term" value="P:glycine betaine transport"/>
    <property type="evidence" value="ECO:0007669"/>
    <property type="project" value="TreeGrafter"/>
</dbReference>
<reference evidence="7 8" key="1">
    <citation type="journal article" date="2014" name="BMC Vet. Res.">
        <title>First report of Corynebacterium pseudotuberculosis from caseous lymphadenitis lesions in Black Alentejano pig (Sus scrofa domesticus).</title>
        <authorList>
            <person name="Oliveira M."/>
            <person name="Barroco C."/>
            <person name="Mottola C."/>
            <person name="Santos R."/>
            <person name="Lemsaddek A."/>
            <person name="Tavares L."/>
            <person name="Semedo-Lemsaddek T."/>
        </authorList>
    </citation>
    <scope>NUCLEOTIDE SEQUENCE [LARGE SCALE GENOMIC DNA]</scope>
    <source>
        <strain evidence="7 8">PO100/5</strain>
    </source>
</reference>
<comment type="similarity">
    <text evidence="6">Belongs to the binding-protein-dependent transport system permease family.</text>
</comment>
<dbReference type="GO" id="GO:0055085">
    <property type="term" value="P:transmembrane transport"/>
    <property type="evidence" value="ECO:0007669"/>
    <property type="project" value="InterPro"/>
</dbReference>
<sequence length="212" mass="22427">MRWLRHAWPYVLDMTAAHLLLSVPAILISIAVSIPIGMFAARSPRVGNLVVSAASLAYTIPALPMLILVPFIVGVPLRSDTNVIIALCIYGVALLARTATDAFRSIPEDVRMSASAQGMSAPQIAVKVDLPLAIPVLISGIRVLGVSTIGLVTIGALIGVSSLGTLFTDGFQRNIIAEVLTGIVAVVILAVLFDVLCLILQRVLAPWSMIKK</sequence>
<dbReference type="Pfam" id="PF00528">
    <property type="entry name" value="BPD_transp_1"/>
    <property type="match status" value="1"/>
</dbReference>
<dbReference type="GeneID" id="75006763"/>
<dbReference type="InterPro" id="IPR051204">
    <property type="entry name" value="ABC_transp_perm/SBD"/>
</dbReference>
<feature type="transmembrane region" description="Helical" evidence="6">
    <location>
        <begin position="53"/>
        <end position="77"/>
    </location>
</feature>
<dbReference type="RefSeq" id="WP_087453117.1">
    <property type="nucleotide sequence ID" value="NZ_CP021417.2"/>
</dbReference>
<accession>A0A7Y4P923</accession>
<dbReference type="Gene3D" id="1.10.3720.10">
    <property type="entry name" value="MetI-like"/>
    <property type="match status" value="1"/>
</dbReference>
<dbReference type="PANTHER" id="PTHR30177">
    <property type="entry name" value="GLYCINE BETAINE/L-PROLINE TRANSPORT SYSTEM PERMEASE PROTEIN PROW"/>
    <property type="match status" value="1"/>
</dbReference>
<name>A0A7Y4P923_9CORY</name>
<dbReference type="SUPFAM" id="SSF161098">
    <property type="entry name" value="MetI-like"/>
    <property type="match status" value="1"/>
</dbReference>
<evidence type="ECO:0000256" key="3">
    <source>
        <dbReference type="ARBA" id="ARBA00022692"/>
    </source>
</evidence>